<feature type="transmembrane region" description="Helical" evidence="1">
    <location>
        <begin position="274"/>
        <end position="294"/>
    </location>
</feature>
<keyword evidence="1" id="KW-1133">Transmembrane helix</keyword>
<evidence type="ECO:0000313" key="3">
    <source>
        <dbReference type="Proteomes" id="UP000597762"/>
    </source>
</evidence>
<feature type="transmembrane region" description="Helical" evidence="1">
    <location>
        <begin position="249"/>
        <end position="268"/>
    </location>
</feature>
<keyword evidence="3" id="KW-1185">Reference proteome</keyword>
<reference evidence="2" key="1">
    <citation type="submission" date="2021-01" db="EMBL/GenBank/DDBJ databases">
        <authorList>
            <person name="Li R."/>
            <person name="Bekaert M."/>
        </authorList>
    </citation>
    <scope>NUCLEOTIDE SEQUENCE</scope>
    <source>
        <strain evidence="2">Farmed</strain>
    </source>
</reference>
<feature type="transmembrane region" description="Helical" evidence="1">
    <location>
        <begin position="212"/>
        <end position="237"/>
    </location>
</feature>
<accession>A0A812DWJ4</accession>
<evidence type="ECO:0000313" key="2">
    <source>
        <dbReference type="EMBL" id="CAE1309994.1"/>
    </source>
</evidence>
<feature type="transmembrane region" description="Helical" evidence="1">
    <location>
        <begin position="61"/>
        <end position="80"/>
    </location>
</feature>
<dbReference type="Proteomes" id="UP000597762">
    <property type="component" value="Unassembled WGS sequence"/>
</dbReference>
<dbReference type="AlphaFoldDB" id="A0A812DWJ4"/>
<proteinExistence type="predicted"/>
<organism evidence="2 3">
    <name type="scientific">Acanthosepion pharaonis</name>
    <name type="common">Pharaoh cuttlefish</name>
    <name type="synonym">Sepia pharaonis</name>
    <dbReference type="NCBI Taxonomy" id="158019"/>
    <lineage>
        <taxon>Eukaryota</taxon>
        <taxon>Metazoa</taxon>
        <taxon>Spiralia</taxon>
        <taxon>Lophotrochozoa</taxon>
        <taxon>Mollusca</taxon>
        <taxon>Cephalopoda</taxon>
        <taxon>Coleoidea</taxon>
        <taxon>Decapodiformes</taxon>
        <taxon>Sepiida</taxon>
        <taxon>Sepiina</taxon>
        <taxon>Sepiidae</taxon>
        <taxon>Acanthosepion</taxon>
    </lineage>
</organism>
<evidence type="ECO:0000256" key="1">
    <source>
        <dbReference type="SAM" id="Phobius"/>
    </source>
</evidence>
<feature type="transmembrane region" description="Helical" evidence="1">
    <location>
        <begin position="170"/>
        <end position="192"/>
    </location>
</feature>
<feature type="transmembrane region" description="Helical" evidence="1">
    <location>
        <begin position="301"/>
        <end position="325"/>
    </location>
</feature>
<keyword evidence="1" id="KW-0472">Membrane</keyword>
<protein>
    <submittedName>
        <fullName evidence="2">Uncharacterized protein</fullName>
    </submittedName>
</protein>
<comment type="caution">
    <text evidence="2">The sequence shown here is derived from an EMBL/GenBank/DDBJ whole genome shotgun (WGS) entry which is preliminary data.</text>
</comment>
<feature type="transmembrane region" description="Helical" evidence="1">
    <location>
        <begin position="86"/>
        <end position="115"/>
    </location>
</feature>
<keyword evidence="1" id="KW-0812">Transmembrane</keyword>
<sequence length="338" mass="40236">MLVEIQATAEITRYEELSSSSSSSHFQSAFHILPSISVSLSLEQFISSPAISYFFSHPLRLSSLFLLYTTVFLSFLNFFTSPLPSFLSIFLFPLNSMIPVFFPFSLFRAFLVFLARSYNPNNLLSQQLNCYCCIKRSLSSFASTRLLSRYFLARSRQWLPSKTRTQNKGFLFLSLLSLFLCLSISLLSSFTFELFFFSSFLFKLFSSFTFKLFFAFSFFFNHFFFFFFCKFILSFFFTLKKCSSLLHFVLNRYVLFFPFYPLSLSFFFLFKTSFFSFLIFFSLFFYIFNHFFFSSFFLFNFVLLICFPFLSFSFYLCFYSLLFFYHNFWTPTSTQSKV</sequence>
<gene>
    <name evidence="2" type="ORF">SPHA_61629</name>
</gene>
<dbReference type="EMBL" id="CAHIKZ030004380">
    <property type="protein sequence ID" value="CAE1309994.1"/>
    <property type="molecule type" value="Genomic_DNA"/>
</dbReference>
<name>A0A812DWJ4_ACAPH</name>